<reference evidence="2" key="1">
    <citation type="submission" date="2022-11" db="UniProtKB">
        <authorList>
            <consortium name="WormBaseParasite"/>
        </authorList>
    </citation>
    <scope>IDENTIFICATION</scope>
</reference>
<sequence>MGVIPENRVIVAVTGASLAAVGIYAFNHFYRRYHYWNSEFKEVGNVKELFLYPIKSGKSMSVEWMDCLKNGAKFNENKDRHFLIVDEKVGHLFLTARQYPKLVLLESEVTNDILTVKIPNGNTVKINLKEVQARHDVRTGMLHFKQKQEGLDCGDEVGEFLENFLEIKKRRKLRLLYFNSDLKTERNHSSKSEFWKNPVPILPDYPAYQDLASFMLTTEASVDELNGRLSKLDEDRCKVSTRNFRPNFSIEGTKPFEEDWWLDVKIGEAEFACFKPCTRCILTTVDPDKGQFMKNKQPFRLLKSYRLTPKGKLRNLYEDAPIFGVNMIIKKEGRINVGDKVFARYKPSPF</sequence>
<evidence type="ECO:0000313" key="2">
    <source>
        <dbReference type="WBParaSite" id="ES5_v2.g368.t1"/>
    </source>
</evidence>
<name>A0AC34GMX6_9BILA</name>
<accession>A0AC34GMX6</accession>
<protein>
    <submittedName>
        <fullName evidence="2">MOSC domain-containing protein</fullName>
    </submittedName>
</protein>
<dbReference type="WBParaSite" id="ES5_v2.g368.t1">
    <property type="protein sequence ID" value="ES5_v2.g368.t1"/>
    <property type="gene ID" value="ES5_v2.g368"/>
</dbReference>
<evidence type="ECO:0000313" key="1">
    <source>
        <dbReference type="Proteomes" id="UP000887579"/>
    </source>
</evidence>
<proteinExistence type="predicted"/>
<dbReference type="Proteomes" id="UP000887579">
    <property type="component" value="Unplaced"/>
</dbReference>
<organism evidence="1 2">
    <name type="scientific">Panagrolaimus sp. ES5</name>
    <dbReference type="NCBI Taxonomy" id="591445"/>
    <lineage>
        <taxon>Eukaryota</taxon>
        <taxon>Metazoa</taxon>
        <taxon>Ecdysozoa</taxon>
        <taxon>Nematoda</taxon>
        <taxon>Chromadorea</taxon>
        <taxon>Rhabditida</taxon>
        <taxon>Tylenchina</taxon>
        <taxon>Panagrolaimomorpha</taxon>
        <taxon>Panagrolaimoidea</taxon>
        <taxon>Panagrolaimidae</taxon>
        <taxon>Panagrolaimus</taxon>
    </lineage>
</organism>